<protein>
    <submittedName>
        <fullName evidence="3">Glutamate-rich protein 5</fullName>
    </submittedName>
</protein>
<dbReference type="RefSeq" id="XP_072590343.1">
    <property type="nucleotide sequence ID" value="XM_072734242.1"/>
</dbReference>
<evidence type="ECO:0000256" key="1">
    <source>
        <dbReference type="SAM" id="MobiDB-lite"/>
    </source>
</evidence>
<proteinExistence type="predicted"/>
<dbReference type="GeneID" id="112916941"/>
<dbReference type="PANTHER" id="PTHR23006:SF0">
    <property type="entry name" value="GLUTAMATE-RICH PROTEIN 5"/>
    <property type="match status" value="1"/>
</dbReference>
<feature type="compositionally biased region" description="Basic and acidic residues" evidence="1">
    <location>
        <begin position="260"/>
        <end position="274"/>
    </location>
</feature>
<keyword evidence="2" id="KW-1185">Reference proteome</keyword>
<feature type="compositionally biased region" description="Basic and acidic residues" evidence="1">
    <location>
        <begin position="347"/>
        <end position="383"/>
    </location>
</feature>
<feature type="region of interest" description="Disordered" evidence="1">
    <location>
        <begin position="64"/>
        <end position="296"/>
    </location>
</feature>
<reference evidence="3" key="1">
    <citation type="submission" date="2025-08" db="UniProtKB">
        <authorList>
            <consortium name="RefSeq"/>
        </authorList>
    </citation>
    <scope>IDENTIFICATION</scope>
    <source>
        <tissue evidence="3">Cell line</tissue>
    </source>
</reference>
<dbReference type="PANTHER" id="PTHR23006">
    <property type="entry name" value="GLUTAMATE-RICH PROTEIN 5"/>
    <property type="match status" value="1"/>
</dbReference>
<accession>A0ABM4YJ88</accession>
<dbReference type="InterPro" id="IPR027856">
    <property type="entry name" value="Glu-rich_5"/>
</dbReference>
<sequence length="395" mass="42660">MGCSSSALEAGDSSRLRSEESESCFAQLKPCTMGKESTLYGKVQKESPPRLEKLKISAVSTANGIKSLREQPLANNAADLPEDTQLLEGPKESGPPQPRGTDDTPETGKKKKDMGTVTEAQPLKGNAETESVETGTKYQPLRITGEQDSPGAVEGTENPQPAREMKSPGTAEKIPPVEAAKEPQPQEAMGKGKQTQCPETFPKENESSEVLEGSQFVEAAEEWQLQETLGKDELSQPLETSPKESESPEILEGSQFVETGEERQHEETLGKDEQSQLLETIPKENETPEILEGSPFVETAINNDLPHKTLEGPGNMEKIQPEGIIVGSMEHPVGILETGVNMDTVRKTHTNEEDQHIEGETGEKVETETENEKGGEGAGTKEEETGEAVDLSAAT</sequence>
<feature type="region of interest" description="Disordered" evidence="1">
    <location>
        <begin position="347"/>
        <end position="395"/>
    </location>
</feature>
<feature type="region of interest" description="Disordered" evidence="1">
    <location>
        <begin position="1"/>
        <end position="25"/>
    </location>
</feature>
<organism evidence="2 3">
    <name type="scientific">Vulpes vulpes</name>
    <name type="common">Red fox</name>
    <dbReference type="NCBI Taxonomy" id="9627"/>
    <lineage>
        <taxon>Eukaryota</taxon>
        <taxon>Metazoa</taxon>
        <taxon>Chordata</taxon>
        <taxon>Craniata</taxon>
        <taxon>Vertebrata</taxon>
        <taxon>Euteleostomi</taxon>
        <taxon>Mammalia</taxon>
        <taxon>Eutheria</taxon>
        <taxon>Laurasiatheria</taxon>
        <taxon>Carnivora</taxon>
        <taxon>Caniformia</taxon>
        <taxon>Canidae</taxon>
        <taxon>Vulpes</taxon>
    </lineage>
</organism>
<gene>
    <name evidence="3" type="primary">ERICH5</name>
</gene>
<feature type="compositionally biased region" description="Polar residues" evidence="1">
    <location>
        <begin position="128"/>
        <end position="137"/>
    </location>
</feature>
<name>A0ABM4YJ88_VULVU</name>
<dbReference type="Proteomes" id="UP001652641">
    <property type="component" value="Chromosome 13"/>
</dbReference>
<evidence type="ECO:0000313" key="2">
    <source>
        <dbReference type="Proteomes" id="UP001652641"/>
    </source>
</evidence>
<evidence type="ECO:0000313" key="3">
    <source>
        <dbReference type="RefSeq" id="XP_072590343.1"/>
    </source>
</evidence>